<accession>A0A6L6HSJ4</accession>
<protein>
    <recommendedName>
        <fullName evidence="2">Glycosyl hydrolase family 13 catalytic domain-containing protein</fullName>
    </recommendedName>
</protein>
<dbReference type="AlphaFoldDB" id="A0A6L6HSJ4"/>
<dbReference type="Gene3D" id="3.20.20.80">
    <property type="entry name" value="Glycosidases"/>
    <property type="match status" value="1"/>
</dbReference>
<dbReference type="InterPro" id="IPR017853">
    <property type="entry name" value="GH"/>
</dbReference>
<proteinExistence type="predicted"/>
<evidence type="ECO:0000313" key="4">
    <source>
        <dbReference type="Proteomes" id="UP000481417"/>
    </source>
</evidence>
<comment type="caution">
    <text evidence="3">The sequence shown here is derived from an EMBL/GenBank/DDBJ whole genome shotgun (WGS) entry which is preliminary data.</text>
</comment>
<feature type="domain" description="Glycosyl hydrolase family 13 catalytic" evidence="2">
    <location>
        <begin position="48"/>
        <end position="83"/>
    </location>
</feature>
<gene>
    <name evidence="3" type="ORF">GIY56_12990</name>
</gene>
<dbReference type="Pfam" id="PF00128">
    <property type="entry name" value="Alpha-amylase"/>
    <property type="match status" value="1"/>
</dbReference>
<dbReference type="InterPro" id="IPR006047">
    <property type="entry name" value="GH13_cat_dom"/>
</dbReference>
<dbReference type="Proteomes" id="UP000481417">
    <property type="component" value="Unassembled WGS sequence"/>
</dbReference>
<keyword evidence="4" id="KW-1185">Reference proteome</keyword>
<sequence length="105" mass="11337">MAPAPAGFGGLQEGLDRLADGAGGGRLEFPVPEEPRPAPVRVAPWRRGGRWRKRSAKALATAIHLMRGTPFVFQGEEIGMTNAGFTPITDYRDIGLIAMHRETLA</sequence>
<evidence type="ECO:0000313" key="3">
    <source>
        <dbReference type="EMBL" id="MTE01203.1"/>
    </source>
</evidence>
<name>A0A6L6HSJ4_9RHOB</name>
<reference evidence="3 4" key="1">
    <citation type="submission" date="2019-11" db="EMBL/GenBank/DDBJ databases">
        <authorList>
            <person name="Lang L."/>
        </authorList>
    </citation>
    <scope>NUCLEOTIDE SEQUENCE [LARGE SCALE GENOMIC DNA]</scope>
    <source>
        <strain evidence="3 4">YIM 132242</strain>
    </source>
</reference>
<dbReference type="GO" id="GO:0005975">
    <property type="term" value="P:carbohydrate metabolic process"/>
    <property type="evidence" value="ECO:0007669"/>
    <property type="project" value="InterPro"/>
</dbReference>
<dbReference type="EMBL" id="WMBT01000008">
    <property type="protein sequence ID" value="MTE01203.1"/>
    <property type="molecule type" value="Genomic_DNA"/>
</dbReference>
<dbReference type="SUPFAM" id="SSF51445">
    <property type="entry name" value="(Trans)glycosidases"/>
    <property type="match status" value="1"/>
</dbReference>
<feature type="region of interest" description="Disordered" evidence="1">
    <location>
        <begin position="1"/>
        <end position="41"/>
    </location>
</feature>
<evidence type="ECO:0000259" key="2">
    <source>
        <dbReference type="Pfam" id="PF00128"/>
    </source>
</evidence>
<evidence type="ECO:0000256" key="1">
    <source>
        <dbReference type="SAM" id="MobiDB-lite"/>
    </source>
</evidence>
<organism evidence="3 4">
    <name type="scientific">Paracoccus lichenicola</name>
    <dbReference type="NCBI Taxonomy" id="2665644"/>
    <lineage>
        <taxon>Bacteria</taxon>
        <taxon>Pseudomonadati</taxon>
        <taxon>Pseudomonadota</taxon>
        <taxon>Alphaproteobacteria</taxon>
        <taxon>Rhodobacterales</taxon>
        <taxon>Paracoccaceae</taxon>
        <taxon>Paracoccus</taxon>
    </lineage>
</organism>